<dbReference type="Proteomes" id="UP000799439">
    <property type="component" value="Unassembled WGS sequence"/>
</dbReference>
<comment type="caution">
    <text evidence="1">The sequence shown here is derived from an EMBL/GenBank/DDBJ whole genome shotgun (WGS) entry which is preliminary data.</text>
</comment>
<sequence>MRTEQDLLRSHAIIGPDGLLLPAVLQRRRQETNKAAAEISDRLEMVSRKCTSLIRTHDMSRRMVRKKPFISLQPFHVAACKRPRVRPRTWLGRVRCQCKGSIDPSVIFYQKDARSLATRRGLMMHSKNPHIVFAWLHEAQATGECPQPASLVRCLYDSPLNCKGPHSSRIRHNAVVHGLDTRIAPNNVCSNESHRIPVQGDGASQTKSRAFGGYSTGTNRVVYPCRLPRISFALFLRSPATLSPLPELPMPRN</sequence>
<protein>
    <submittedName>
        <fullName evidence="1">Uncharacterized protein</fullName>
    </submittedName>
</protein>
<reference evidence="1" key="1">
    <citation type="journal article" date="2020" name="Stud. Mycol.">
        <title>101 Dothideomycetes genomes: a test case for predicting lifestyles and emergence of pathogens.</title>
        <authorList>
            <person name="Haridas S."/>
            <person name="Albert R."/>
            <person name="Binder M."/>
            <person name="Bloem J."/>
            <person name="Labutti K."/>
            <person name="Salamov A."/>
            <person name="Andreopoulos B."/>
            <person name="Baker S."/>
            <person name="Barry K."/>
            <person name="Bills G."/>
            <person name="Bluhm B."/>
            <person name="Cannon C."/>
            <person name="Castanera R."/>
            <person name="Culley D."/>
            <person name="Daum C."/>
            <person name="Ezra D."/>
            <person name="Gonzalez J."/>
            <person name="Henrissat B."/>
            <person name="Kuo A."/>
            <person name="Liang C."/>
            <person name="Lipzen A."/>
            <person name="Lutzoni F."/>
            <person name="Magnuson J."/>
            <person name="Mondo S."/>
            <person name="Nolan M."/>
            <person name="Ohm R."/>
            <person name="Pangilinan J."/>
            <person name="Park H.-J."/>
            <person name="Ramirez L."/>
            <person name="Alfaro M."/>
            <person name="Sun H."/>
            <person name="Tritt A."/>
            <person name="Yoshinaga Y."/>
            <person name="Zwiers L.-H."/>
            <person name="Turgeon B."/>
            <person name="Goodwin S."/>
            <person name="Spatafora J."/>
            <person name="Crous P."/>
            <person name="Grigoriev I."/>
        </authorList>
    </citation>
    <scope>NUCLEOTIDE SEQUENCE</scope>
    <source>
        <strain evidence="1">CBS 260.36</strain>
    </source>
</reference>
<name>A0A9P4ITT7_9PEZI</name>
<keyword evidence="2" id="KW-1185">Reference proteome</keyword>
<dbReference type="EMBL" id="ML996090">
    <property type="protein sequence ID" value="KAF2149873.1"/>
    <property type="molecule type" value="Genomic_DNA"/>
</dbReference>
<gene>
    <name evidence="1" type="ORF">K461DRAFT_35200</name>
</gene>
<evidence type="ECO:0000313" key="1">
    <source>
        <dbReference type="EMBL" id="KAF2149873.1"/>
    </source>
</evidence>
<organism evidence="1 2">
    <name type="scientific">Myriangium duriaei CBS 260.36</name>
    <dbReference type="NCBI Taxonomy" id="1168546"/>
    <lineage>
        <taxon>Eukaryota</taxon>
        <taxon>Fungi</taxon>
        <taxon>Dikarya</taxon>
        <taxon>Ascomycota</taxon>
        <taxon>Pezizomycotina</taxon>
        <taxon>Dothideomycetes</taxon>
        <taxon>Dothideomycetidae</taxon>
        <taxon>Myriangiales</taxon>
        <taxon>Myriangiaceae</taxon>
        <taxon>Myriangium</taxon>
    </lineage>
</organism>
<accession>A0A9P4ITT7</accession>
<evidence type="ECO:0000313" key="2">
    <source>
        <dbReference type="Proteomes" id="UP000799439"/>
    </source>
</evidence>
<proteinExistence type="predicted"/>
<dbReference type="AlphaFoldDB" id="A0A9P4ITT7"/>